<dbReference type="Proteomes" id="UP000265520">
    <property type="component" value="Unassembled WGS sequence"/>
</dbReference>
<evidence type="ECO:0000313" key="2">
    <source>
        <dbReference type="Proteomes" id="UP000265520"/>
    </source>
</evidence>
<sequence length="47" mass="4898">MNGFPLALVYIGLGSSARACIAEHSSLAVDPNRTARSVSPQDLIKAV</sequence>
<name>A0A392RBB6_9FABA</name>
<protein>
    <submittedName>
        <fullName evidence="1">Uncharacterized protein</fullName>
    </submittedName>
</protein>
<keyword evidence="2" id="KW-1185">Reference proteome</keyword>
<reference evidence="1 2" key="1">
    <citation type="journal article" date="2018" name="Front. Plant Sci.">
        <title>Red Clover (Trifolium pratense) and Zigzag Clover (T. medium) - A Picture of Genomic Similarities and Differences.</title>
        <authorList>
            <person name="Dluhosova J."/>
            <person name="Istvanek J."/>
            <person name="Nedelnik J."/>
            <person name="Repkova J."/>
        </authorList>
    </citation>
    <scope>NUCLEOTIDE SEQUENCE [LARGE SCALE GENOMIC DNA]</scope>
    <source>
        <strain evidence="2">cv. 10/8</strain>
        <tissue evidence="1">Leaf</tissue>
    </source>
</reference>
<evidence type="ECO:0000313" key="1">
    <source>
        <dbReference type="EMBL" id="MCI32855.1"/>
    </source>
</evidence>
<dbReference type="AlphaFoldDB" id="A0A392RBB6"/>
<organism evidence="1 2">
    <name type="scientific">Trifolium medium</name>
    <dbReference type="NCBI Taxonomy" id="97028"/>
    <lineage>
        <taxon>Eukaryota</taxon>
        <taxon>Viridiplantae</taxon>
        <taxon>Streptophyta</taxon>
        <taxon>Embryophyta</taxon>
        <taxon>Tracheophyta</taxon>
        <taxon>Spermatophyta</taxon>
        <taxon>Magnoliopsida</taxon>
        <taxon>eudicotyledons</taxon>
        <taxon>Gunneridae</taxon>
        <taxon>Pentapetalae</taxon>
        <taxon>rosids</taxon>
        <taxon>fabids</taxon>
        <taxon>Fabales</taxon>
        <taxon>Fabaceae</taxon>
        <taxon>Papilionoideae</taxon>
        <taxon>50 kb inversion clade</taxon>
        <taxon>NPAAA clade</taxon>
        <taxon>Hologalegina</taxon>
        <taxon>IRL clade</taxon>
        <taxon>Trifolieae</taxon>
        <taxon>Trifolium</taxon>
    </lineage>
</organism>
<proteinExistence type="predicted"/>
<dbReference type="EMBL" id="LXQA010199306">
    <property type="protein sequence ID" value="MCI32855.1"/>
    <property type="molecule type" value="Genomic_DNA"/>
</dbReference>
<accession>A0A392RBB6</accession>
<comment type="caution">
    <text evidence="1">The sequence shown here is derived from an EMBL/GenBank/DDBJ whole genome shotgun (WGS) entry which is preliminary data.</text>
</comment>